<dbReference type="EMBL" id="QNUK01000826">
    <property type="protein sequence ID" value="KAF5889322.1"/>
    <property type="molecule type" value="Genomic_DNA"/>
</dbReference>
<feature type="chain" id="PRO_5035325010" evidence="1">
    <location>
        <begin position="20"/>
        <end position="195"/>
    </location>
</feature>
<sequence length="195" mass="22166">MAFLKYSFTLALLSGLALSFIIDPNCKELIKPLELHDNYSSIMGKWILADARGSAMAFLKYSFTLALLSGLALSSIIEPTCKEFIKPLELDSNHSSTIVEISSPIYYHRAPTVSLITSAKKKMKKSPVEHCFCCLENAMFQHLQWICSKSKRSVWDFLNRSCSTVQQQNCARRIQRRVKRSKTENATMASFHDYP</sequence>
<organism evidence="2 3">
    <name type="scientific">Clarias magur</name>
    <name type="common">Asian catfish</name>
    <name type="synonym">Macropteronotus magur</name>
    <dbReference type="NCBI Taxonomy" id="1594786"/>
    <lineage>
        <taxon>Eukaryota</taxon>
        <taxon>Metazoa</taxon>
        <taxon>Chordata</taxon>
        <taxon>Craniata</taxon>
        <taxon>Vertebrata</taxon>
        <taxon>Euteleostomi</taxon>
        <taxon>Actinopterygii</taxon>
        <taxon>Neopterygii</taxon>
        <taxon>Teleostei</taxon>
        <taxon>Ostariophysi</taxon>
        <taxon>Siluriformes</taxon>
        <taxon>Clariidae</taxon>
        <taxon>Clarias</taxon>
    </lineage>
</organism>
<evidence type="ECO:0000313" key="3">
    <source>
        <dbReference type="Proteomes" id="UP000727407"/>
    </source>
</evidence>
<proteinExistence type="predicted"/>
<evidence type="ECO:0000256" key="1">
    <source>
        <dbReference type="SAM" id="SignalP"/>
    </source>
</evidence>
<dbReference type="Proteomes" id="UP000727407">
    <property type="component" value="Unassembled WGS sequence"/>
</dbReference>
<accession>A0A8J4WSP9</accession>
<comment type="caution">
    <text evidence="2">The sequence shown here is derived from an EMBL/GenBank/DDBJ whole genome shotgun (WGS) entry which is preliminary data.</text>
</comment>
<evidence type="ECO:0000313" key="2">
    <source>
        <dbReference type="EMBL" id="KAF5889322.1"/>
    </source>
</evidence>
<gene>
    <name evidence="2" type="ORF">DAT39_020971</name>
</gene>
<keyword evidence="3" id="KW-1185">Reference proteome</keyword>
<protein>
    <submittedName>
        <fullName evidence="2">Saxitoxin and tetrodotoxin-binding protein 2-like</fullName>
    </submittedName>
</protein>
<name>A0A8J4WSP9_CLAMG</name>
<feature type="signal peptide" evidence="1">
    <location>
        <begin position="1"/>
        <end position="19"/>
    </location>
</feature>
<keyword evidence="1" id="KW-0732">Signal</keyword>
<dbReference type="AlphaFoldDB" id="A0A8J4WSP9"/>
<reference evidence="2" key="1">
    <citation type="submission" date="2020-07" db="EMBL/GenBank/DDBJ databases">
        <title>Clarias magur genome sequencing, assembly and annotation.</title>
        <authorList>
            <person name="Kushwaha B."/>
            <person name="Kumar R."/>
            <person name="Das P."/>
            <person name="Joshi C.G."/>
            <person name="Kumar D."/>
            <person name="Nagpure N.S."/>
            <person name="Pandey M."/>
            <person name="Agarwal S."/>
            <person name="Srivastava S."/>
            <person name="Singh M."/>
            <person name="Sahoo L."/>
            <person name="Jayasankar P."/>
            <person name="Meher P.K."/>
            <person name="Koringa P.G."/>
            <person name="Iquebal M.A."/>
            <person name="Das S.P."/>
            <person name="Bit A."/>
            <person name="Patnaik S."/>
            <person name="Patel N."/>
            <person name="Shah T.M."/>
            <person name="Hinsu A."/>
            <person name="Jena J.K."/>
        </authorList>
    </citation>
    <scope>NUCLEOTIDE SEQUENCE</scope>
    <source>
        <strain evidence="2">CIFAMagur01</strain>
        <tissue evidence="2">Testis</tissue>
    </source>
</reference>
<dbReference type="OrthoDB" id="8678705at2759"/>